<keyword evidence="5 11" id="KW-0547">Nucleotide-binding</keyword>
<dbReference type="PRINTS" id="PR00099">
    <property type="entry name" value="CPSGATASE"/>
</dbReference>
<keyword evidence="11" id="KW-0055">Arginine biosynthesis</keyword>
<feature type="binding site" evidence="11">
    <location>
        <position position="296"/>
    </location>
    <ligand>
        <name>L-glutamine</name>
        <dbReference type="ChEBI" id="CHEBI:58359"/>
    </ligand>
</feature>
<feature type="binding site" evidence="11">
    <location>
        <position position="226"/>
    </location>
    <ligand>
        <name>L-glutamine</name>
        <dbReference type="ChEBI" id="CHEBI:58359"/>
    </ligand>
</feature>
<feature type="binding site" evidence="11">
    <location>
        <position position="45"/>
    </location>
    <ligand>
        <name>L-glutamine</name>
        <dbReference type="ChEBI" id="CHEBI:58359"/>
    </ligand>
</feature>
<dbReference type="PANTHER" id="PTHR43418">
    <property type="entry name" value="MULTIFUNCTIONAL TRYPTOPHAN BIOSYNTHESIS PROTEIN-RELATED"/>
    <property type="match status" value="1"/>
</dbReference>
<dbReference type="UniPathway" id="UPA00070">
    <property type="reaction ID" value="UER00115"/>
</dbReference>
<comment type="catalytic activity">
    <reaction evidence="9 11">
        <text>hydrogencarbonate + L-glutamine + 2 ATP + H2O = carbamoyl phosphate + L-glutamate + 2 ADP + phosphate + 2 H(+)</text>
        <dbReference type="Rhea" id="RHEA:18633"/>
        <dbReference type="ChEBI" id="CHEBI:15377"/>
        <dbReference type="ChEBI" id="CHEBI:15378"/>
        <dbReference type="ChEBI" id="CHEBI:17544"/>
        <dbReference type="ChEBI" id="CHEBI:29985"/>
        <dbReference type="ChEBI" id="CHEBI:30616"/>
        <dbReference type="ChEBI" id="CHEBI:43474"/>
        <dbReference type="ChEBI" id="CHEBI:58228"/>
        <dbReference type="ChEBI" id="CHEBI:58359"/>
        <dbReference type="ChEBI" id="CHEBI:456216"/>
        <dbReference type="EC" id="6.3.5.5"/>
    </reaction>
</comment>
<keyword evidence="11" id="KW-0028">Amino-acid biosynthesis</keyword>
<dbReference type="UniPathway" id="UPA00068">
    <property type="reaction ID" value="UER00171"/>
</dbReference>
<dbReference type="FunFam" id="3.50.30.20:FF:000001">
    <property type="entry name" value="Carbamoyl-phosphate synthase small chain"/>
    <property type="match status" value="1"/>
</dbReference>
<dbReference type="Pfam" id="PF00988">
    <property type="entry name" value="CPSase_sm_chain"/>
    <property type="match status" value="1"/>
</dbReference>
<protein>
    <recommendedName>
        <fullName evidence="11">Carbamoyl phosphate synthase small chain</fullName>
        <ecNumber evidence="11">6.3.5.5</ecNumber>
    </recommendedName>
    <alternativeName>
        <fullName evidence="11">Carbamoyl phosphate synthetase glutamine chain</fullName>
    </alternativeName>
</protein>
<comment type="function">
    <text evidence="11">Small subunit of the glutamine-dependent carbamoyl phosphate synthetase (CPSase). CPSase catalyzes the formation of carbamoyl phosphate from the ammonia moiety of glutamine, carbonate, and phosphate donated by ATP, constituting the first step of 2 biosynthetic pathways, one leading to arginine and/or urea and the other to pyrimidine nucleotides. The small subunit (glutamine amidotransferase) binds and cleaves glutamine to supply the large subunit with the substrate ammonia.</text>
</comment>
<evidence type="ECO:0000256" key="2">
    <source>
        <dbReference type="ARBA" id="ARBA00005077"/>
    </source>
</evidence>
<dbReference type="SUPFAM" id="SSF52317">
    <property type="entry name" value="Class I glutamine amidotransferase-like"/>
    <property type="match status" value="1"/>
</dbReference>
<comment type="subunit">
    <text evidence="11">Composed of two chains; the small (or glutamine) chain promotes the hydrolysis of glutamine to ammonia, which is used by the large (or ammonia) chain to synthesize carbamoyl phosphate. Tetramer of heterodimers (alpha,beta)4.</text>
</comment>
<evidence type="ECO:0000313" key="16">
    <source>
        <dbReference type="Proteomes" id="UP000231990"/>
    </source>
</evidence>
<dbReference type="GO" id="GO:0005524">
    <property type="term" value="F:ATP binding"/>
    <property type="evidence" value="ECO:0007669"/>
    <property type="project" value="UniProtKB-UniRule"/>
</dbReference>
<dbReference type="EMBL" id="NPDZ01000004">
    <property type="protein sequence ID" value="PJZ73688.1"/>
    <property type="molecule type" value="Genomic_DNA"/>
</dbReference>
<dbReference type="GO" id="GO:0004088">
    <property type="term" value="F:carbamoyl-phosphate synthase (glutamine-hydrolyzing) activity"/>
    <property type="evidence" value="ECO:0007669"/>
    <property type="project" value="UniProtKB-UniRule"/>
</dbReference>
<dbReference type="EMBL" id="NPDY01000017">
    <property type="protein sequence ID" value="PJZ68720.1"/>
    <property type="molecule type" value="Genomic_DNA"/>
</dbReference>
<dbReference type="InterPro" id="IPR006274">
    <property type="entry name" value="CarbamoylP_synth_ssu"/>
</dbReference>
<dbReference type="Proteomes" id="UP000231962">
    <property type="component" value="Unassembled WGS sequence"/>
</dbReference>
<feature type="binding site" evidence="11">
    <location>
        <position position="224"/>
    </location>
    <ligand>
        <name>L-glutamine</name>
        <dbReference type="ChEBI" id="CHEBI:58359"/>
    </ligand>
</feature>
<organism evidence="14 16">
    <name type="scientific">Leptospira perolatii</name>
    <dbReference type="NCBI Taxonomy" id="2023191"/>
    <lineage>
        <taxon>Bacteria</taxon>
        <taxon>Pseudomonadati</taxon>
        <taxon>Spirochaetota</taxon>
        <taxon>Spirochaetia</taxon>
        <taxon>Leptospirales</taxon>
        <taxon>Leptospiraceae</taxon>
        <taxon>Leptospira</taxon>
    </lineage>
</organism>
<comment type="similarity">
    <text evidence="3 11">Belongs to the CarA family.</text>
</comment>
<accession>A0A2M9ZNM8</accession>
<reference evidence="15 16" key="1">
    <citation type="submission" date="2017-07" db="EMBL/GenBank/DDBJ databases">
        <title>Leptospira spp. isolated from tropical soils.</title>
        <authorList>
            <person name="Thibeaux R."/>
            <person name="Iraola G."/>
            <person name="Ferres I."/>
            <person name="Bierque E."/>
            <person name="Girault D."/>
            <person name="Soupe-Gilbert M.-E."/>
            <person name="Picardeau M."/>
            <person name="Goarant C."/>
        </authorList>
    </citation>
    <scope>NUCLEOTIDE SEQUENCE [LARGE SCALE GENOMIC DNA]</scope>
    <source>
        <strain evidence="14 16">FH1-B-B1</strain>
        <strain evidence="13 15">FH1-B-C1</strain>
    </source>
</reference>
<dbReference type="GO" id="GO:0006526">
    <property type="term" value="P:L-arginine biosynthetic process"/>
    <property type="evidence" value="ECO:0007669"/>
    <property type="project" value="UniProtKB-UniRule"/>
</dbReference>
<feature type="domain" description="Carbamoyl-phosphate synthase small subunit N-terminal" evidence="12">
    <location>
        <begin position="1"/>
        <end position="131"/>
    </location>
</feature>
<dbReference type="SMART" id="SM01097">
    <property type="entry name" value="CPSase_sm_chain"/>
    <property type="match status" value="1"/>
</dbReference>
<dbReference type="PRINTS" id="PR00096">
    <property type="entry name" value="GATASE"/>
</dbReference>
<comment type="catalytic activity">
    <reaction evidence="10 11">
        <text>L-glutamine + H2O = L-glutamate + NH4(+)</text>
        <dbReference type="Rhea" id="RHEA:15889"/>
        <dbReference type="ChEBI" id="CHEBI:15377"/>
        <dbReference type="ChEBI" id="CHEBI:28938"/>
        <dbReference type="ChEBI" id="CHEBI:29985"/>
        <dbReference type="ChEBI" id="CHEBI:58359"/>
    </reaction>
</comment>
<evidence type="ECO:0000256" key="1">
    <source>
        <dbReference type="ARBA" id="ARBA00004812"/>
    </source>
</evidence>
<dbReference type="InterPro" id="IPR050472">
    <property type="entry name" value="Anth_synth/Amidotransfase"/>
</dbReference>
<evidence type="ECO:0000256" key="7">
    <source>
        <dbReference type="ARBA" id="ARBA00022962"/>
    </source>
</evidence>
<keyword evidence="4 11" id="KW-0436">Ligase</keyword>
<comment type="pathway">
    <text evidence="2 11">Amino-acid biosynthesis; L-arginine biosynthesis; carbamoyl phosphate from bicarbonate: step 1/1.</text>
</comment>
<dbReference type="GO" id="GO:0006541">
    <property type="term" value="P:glutamine metabolic process"/>
    <property type="evidence" value="ECO:0007669"/>
    <property type="project" value="InterPro"/>
</dbReference>
<keyword evidence="6 11" id="KW-0067">ATP-binding</keyword>
<evidence type="ECO:0000259" key="12">
    <source>
        <dbReference type="SMART" id="SM01097"/>
    </source>
</evidence>
<feature type="binding site" evidence="11">
    <location>
        <position position="297"/>
    </location>
    <ligand>
        <name>L-glutamine</name>
        <dbReference type="ChEBI" id="CHEBI:58359"/>
    </ligand>
</feature>
<dbReference type="Gene3D" id="3.50.30.20">
    <property type="entry name" value="Carbamoyl-phosphate synthase small subunit, N-terminal domain"/>
    <property type="match status" value="1"/>
</dbReference>
<evidence type="ECO:0000256" key="3">
    <source>
        <dbReference type="ARBA" id="ARBA00007800"/>
    </source>
</evidence>
<dbReference type="InterPro" id="IPR017926">
    <property type="entry name" value="GATASE"/>
</dbReference>
<dbReference type="NCBIfam" id="TIGR01368">
    <property type="entry name" value="CPSaseIIsmall"/>
    <property type="match status" value="1"/>
</dbReference>
<dbReference type="GO" id="GO:0044205">
    <property type="term" value="P:'de novo' UMP biosynthetic process"/>
    <property type="evidence" value="ECO:0007669"/>
    <property type="project" value="UniProtKB-UniRule"/>
</dbReference>
<dbReference type="Proteomes" id="UP000231990">
    <property type="component" value="Unassembled WGS sequence"/>
</dbReference>
<gene>
    <name evidence="11" type="primary">carA</name>
    <name evidence="13" type="ORF">CH360_14940</name>
    <name evidence="14" type="ORF">CH373_08445</name>
</gene>
<feature type="region of interest" description="CPSase" evidence="11">
    <location>
        <begin position="1"/>
        <end position="175"/>
    </location>
</feature>
<dbReference type="PRINTS" id="PR00097">
    <property type="entry name" value="ANTSNTHASEII"/>
</dbReference>
<dbReference type="EC" id="6.3.5.5" evidence="11"/>
<evidence type="ECO:0000256" key="5">
    <source>
        <dbReference type="ARBA" id="ARBA00022741"/>
    </source>
</evidence>
<dbReference type="GO" id="GO:0006207">
    <property type="term" value="P:'de novo' pyrimidine nucleobase biosynthetic process"/>
    <property type="evidence" value="ECO:0007669"/>
    <property type="project" value="InterPro"/>
</dbReference>
<proteinExistence type="inferred from homology"/>
<evidence type="ECO:0000256" key="11">
    <source>
        <dbReference type="HAMAP-Rule" id="MF_01209"/>
    </source>
</evidence>
<dbReference type="InterPro" id="IPR036480">
    <property type="entry name" value="CarbP_synth_ssu_N_sf"/>
</dbReference>
<keyword evidence="15" id="KW-1185">Reference proteome</keyword>
<dbReference type="HAMAP" id="MF_01209">
    <property type="entry name" value="CPSase_S_chain"/>
    <property type="match status" value="1"/>
</dbReference>
<evidence type="ECO:0000313" key="14">
    <source>
        <dbReference type="EMBL" id="PJZ73688.1"/>
    </source>
</evidence>
<dbReference type="OrthoDB" id="9804328at2"/>
<name>A0A2M9ZNM8_9LEPT</name>
<evidence type="ECO:0000256" key="8">
    <source>
        <dbReference type="ARBA" id="ARBA00022975"/>
    </source>
</evidence>
<evidence type="ECO:0000256" key="4">
    <source>
        <dbReference type="ARBA" id="ARBA00022598"/>
    </source>
</evidence>
<dbReference type="PROSITE" id="PS51273">
    <property type="entry name" value="GATASE_TYPE_1"/>
    <property type="match status" value="1"/>
</dbReference>
<dbReference type="InterPro" id="IPR029062">
    <property type="entry name" value="Class_I_gatase-like"/>
</dbReference>
<feature type="active site" evidence="11">
    <location>
        <position position="335"/>
    </location>
</feature>
<dbReference type="InterPro" id="IPR035686">
    <property type="entry name" value="CPSase_GATase1"/>
</dbReference>
<comment type="pathway">
    <text evidence="1 11">Pyrimidine metabolism; UMP biosynthesis via de novo pathway; (S)-dihydroorotate from bicarbonate: step 1/3.</text>
</comment>
<keyword evidence="8 11" id="KW-0665">Pyrimidine biosynthesis</keyword>
<dbReference type="Gene3D" id="3.40.50.880">
    <property type="match status" value="1"/>
</dbReference>
<evidence type="ECO:0000313" key="15">
    <source>
        <dbReference type="Proteomes" id="UP000231962"/>
    </source>
</evidence>
<dbReference type="Pfam" id="PF00117">
    <property type="entry name" value="GATase"/>
    <property type="match status" value="1"/>
</dbReference>
<dbReference type="AlphaFoldDB" id="A0A2M9ZNM8"/>
<dbReference type="CDD" id="cd01744">
    <property type="entry name" value="GATase1_CPSase"/>
    <property type="match status" value="1"/>
</dbReference>
<evidence type="ECO:0000256" key="6">
    <source>
        <dbReference type="ARBA" id="ARBA00022840"/>
    </source>
</evidence>
<feature type="active site" description="Nucleophile" evidence="11">
    <location>
        <position position="252"/>
    </location>
</feature>
<keyword evidence="7 11" id="KW-0315">Glutamine amidotransferase</keyword>
<feature type="active site" evidence="11">
    <location>
        <position position="337"/>
    </location>
</feature>
<feature type="binding site" evidence="11">
    <location>
        <position position="253"/>
    </location>
    <ligand>
        <name>L-glutamine</name>
        <dbReference type="ChEBI" id="CHEBI:58359"/>
    </ligand>
</feature>
<evidence type="ECO:0000256" key="10">
    <source>
        <dbReference type="ARBA" id="ARBA00049285"/>
    </source>
</evidence>
<dbReference type="SUPFAM" id="SSF52021">
    <property type="entry name" value="Carbamoyl phosphate synthetase, small subunit N-terminal domain"/>
    <property type="match status" value="1"/>
</dbReference>
<feature type="binding site" evidence="11">
    <location>
        <position position="294"/>
    </location>
    <ligand>
        <name>L-glutamine</name>
        <dbReference type="ChEBI" id="CHEBI:58359"/>
    </ligand>
</feature>
<dbReference type="PANTHER" id="PTHR43418:SF7">
    <property type="entry name" value="CARBAMOYL-PHOSPHATE SYNTHASE SMALL CHAIN"/>
    <property type="match status" value="1"/>
</dbReference>
<evidence type="ECO:0000313" key="13">
    <source>
        <dbReference type="EMBL" id="PJZ68720.1"/>
    </source>
</evidence>
<comment type="caution">
    <text evidence="14">The sequence shown here is derived from an EMBL/GenBank/DDBJ whole genome shotgun (WGS) entry which is preliminary data.</text>
</comment>
<feature type="binding site" evidence="11">
    <location>
        <position position="256"/>
    </location>
    <ligand>
        <name>L-glutamine</name>
        <dbReference type="ChEBI" id="CHEBI:58359"/>
    </ligand>
</feature>
<dbReference type="NCBIfam" id="NF009475">
    <property type="entry name" value="PRK12838.1"/>
    <property type="match status" value="1"/>
</dbReference>
<dbReference type="InterPro" id="IPR002474">
    <property type="entry name" value="CarbamoylP_synth_ssu_N"/>
</dbReference>
<dbReference type="RefSeq" id="WP_100714886.1">
    <property type="nucleotide sequence ID" value="NZ_NPDY01000017.1"/>
</dbReference>
<sequence length="369" mass="40772">MKAYLVLENGDVYEGESFGYETQSVGEIVFNTSLAGYQEILTDPSYANQIVTLTYPMIGNYGIHPDNMESAKIQASGLIVKEYVDRPSNFKAEKTLSQFLKEYKIPAIQGLDTRKLTRFIRTNGAPNGGIFVANEYSPKFLEEVKKFPGIANADLAKVVTTGKKYQFGSHSGKKYKLAVYDYGVKTNILRLLDSAGFAVTVYPAQTPAPEIMKEGVDAFFLSNGPGDPAACTYAIDSTKSILEKGYPLFGICLGHQIIGLTLGKKTEKMKFGHRGGNQPVMNMETRHVEITSQNHGFAVIADDTDSEPISFLNLNDHTVEGILKSGYPMLSVQYHPESSPGPNDSRYLFEKFYRMVDSHKNGRAFGSEL</sequence>
<evidence type="ECO:0000256" key="9">
    <source>
        <dbReference type="ARBA" id="ARBA00048816"/>
    </source>
</evidence>